<proteinExistence type="predicted"/>
<gene>
    <name evidence="2" type="ORF">DESPIGER_0718</name>
</gene>
<evidence type="ECO:0000313" key="2">
    <source>
        <dbReference type="EMBL" id="SFV72597.1"/>
    </source>
</evidence>
<accession>A0A1K1LD29</accession>
<keyword evidence="3" id="KW-1185">Reference proteome</keyword>
<dbReference type="KEGG" id="dpg:DESPIGER_0718"/>
<organism evidence="2 3">
    <name type="scientific">Desulfovibrio piger</name>
    <dbReference type="NCBI Taxonomy" id="901"/>
    <lineage>
        <taxon>Bacteria</taxon>
        <taxon>Pseudomonadati</taxon>
        <taxon>Thermodesulfobacteriota</taxon>
        <taxon>Desulfovibrionia</taxon>
        <taxon>Desulfovibrionales</taxon>
        <taxon>Desulfovibrionaceae</taxon>
        <taxon>Desulfovibrio</taxon>
    </lineage>
</organism>
<dbReference type="Proteomes" id="UP000186323">
    <property type="component" value="Chromosome I"/>
</dbReference>
<dbReference type="EMBL" id="LT630450">
    <property type="protein sequence ID" value="SFV72597.1"/>
    <property type="molecule type" value="Genomic_DNA"/>
</dbReference>
<dbReference type="AlphaFoldDB" id="A0A1K1LD29"/>
<reference evidence="3" key="1">
    <citation type="submission" date="2016-10" db="EMBL/GenBank/DDBJ databases">
        <authorList>
            <person name="Wegmann U."/>
        </authorList>
    </citation>
    <scope>NUCLEOTIDE SEQUENCE [LARGE SCALE GENOMIC DNA]</scope>
</reference>
<feature type="region of interest" description="Disordered" evidence="1">
    <location>
        <begin position="1"/>
        <end position="41"/>
    </location>
</feature>
<evidence type="ECO:0000256" key="1">
    <source>
        <dbReference type="SAM" id="MobiDB-lite"/>
    </source>
</evidence>
<sequence length="41" mass="4452">MEKVSSCQKHPRAGTQQDDGMRGAGQRQHEQKGGPLLPVHA</sequence>
<evidence type="ECO:0000313" key="3">
    <source>
        <dbReference type="Proteomes" id="UP000186323"/>
    </source>
</evidence>
<name>A0A1K1LD29_9BACT</name>
<feature type="compositionally biased region" description="Polar residues" evidence="1">
    <location>
        <begin position="1"/>
        <end position="18"/>
    </location>
</feature>
<protein>
    <submittedName>
        <fullName evidence="2">Uncharacterized protein</fullName>
    </submittedName>
</protein>